<dbReference type="InterPro" id="IPR050336">
    <property type="entry name" value="Chromosome_partition/occlusion"/>
</dbReference>
<sequence length="243" mass="27947">MAPSEYIHGQLYHIPVNDLHFDPNQSTVEINEEVILDKLTRLIKEHGFFQPVFFRKTPEGQLQLILGGRRLMAAKQAGWDVIPAIYCAQKYCEVTFIKNLLLQDLTPIERAEAYQQAVAYQFTKNQLAEIFQSSPEEIDAYLALNKLPEAIKDGCRYSSQYRLEDLHRLVGMQDELQWDAWKRLCSQESVCETSTMLEDCIQGCHHLATLLGCAGESLSPEKLQTLKPYLQQLRQRIDEVQNS</sequence>
<dbReference type="KEGG" id="drt:Dret_1716"/>
<dbReference type="InterPro" id="IPR041468">
    <property type="entry name" value="HTH_ParB/Spo0J"/>
</dbReference>
<dbReference type="InterPro" id="IPR036086">
    <property type="entry name" value="ParB/Sulfiredoxin_sf"/>
</dbReference>
<dbReference type="SMART" id="SM00470">
    <property type="entry name" value="ParB"/>
    <property type="match status" value="1"/>
</dbReference>
<keyword evidence="2" id="KW-0159">Chromosome partition</keyword>
<evidence type="ECO:0000313" key="4">
    <source>
        <dbReference type="EMBL" id="ACV69000.1"/>
    </source>
</evidence>
<dbReference type="EMBL" id="CP001734">
    <property type="protein sequence ID" value="ACV69000.1"/>
    <property type="molecule type" value="Genomic_DNA"/>
</dbReference>
<proteinExistence type="inferred from homology"/>
<dbReference type="Pfam" id="PF17762">
    <property type="entry name" value="HTH_ParB"/>
    <property type="match status" value="1"/>
</dbReference>
<reference evidence="4 5" key="2">
    <citation type="journal article" date="2010" name="Stand. Genomic Sci.">
        <title>Complete genome sequence of Desulfohalobium retbaense type strain (HR(100)).</title>
        <authorList>
            <person name="Spring S."/>
            <person name="Nolan M."/>
            <person name="Lapidus A."/>
            <person name="Glavina Del Rio T."/>
            <person name="Copeland A."/>
            <person name="Tice H."/>
            <person name="Cheng J.F."/>
            <person name="Lucas S."/>
            <person name="Land M."/>
            <person name="Chen F."/>
            <person name="Bruce D."/>
            <person name="Goodwin L."/>
            <person name="Pitluck S."/>
            <person name="Ivanova N."/>
            <person name="Mavromatis K."/>
            <person name="Mikhailova N."/>
            <person name="Pati A."/>
            <person name="Chen A."/>
            <person name="Palaniappan K."/>
            <person name="Hauser L."/>
            <person name="Chang Y.J."/>
            <person name="Jeffries C.D."/>
            <person name="Munk C."/>
            <person name="Kiss H."/>
            <person name="Chain P."/>
            <person name="Han C."/>
            <person name="Brettin T."/>
            <person name="Detter J.C."/>
            <person name="Schuler E."/>
            <person name="Goker M."/>
            <person name="Rohde M."/>
            <person name="Bristow J."/>
            <person name="Eisen J.A."/>
            <person name="Markowitz V."/>
            <person name="Hugenholtz P."/>
            <person name="Kyrpides N.C."/>
            <person name="Klenk H.P."/>
        </authorList>
    </citation>
    <scope>NUCLEOTIDE SEQUENCE [LARGE SCALE GENOMIC DNA]</scope>
    <source>
        <strain evidence="4 5">DSM 5692</strain>
    </source>
</reference>
<evidence type="ECO:0000256" key="1">
    <source>
        <dbReference type="ARBA" id="ARBA00006295"/>
    </source>
</evidence>
<dbReference type="HOGENOM" id="CLU_1141144_0_0_7"/>
<dbReference type="AlphaFoldDB" id="C8X3K3"/>
<comment type="similarity">
    <text evidence="1">Belongs to the ParB family.</text>
</comment>
<organism evidence="4 5">
    <name type="scientific">Desulfohalobium retbaense (strain ATCC 49708 / DSM 5692 / JCM 16813 / HR100)</name>
    <dbReference type="NCBI Taxonomy" id="485915"/>
    <lineage>
        <taxon>Bacteria</taxon>
        <taxon>Pseudomonadati</taxon>
        <taxon>Thermodesulfobacteriota</taxon>
        <taxon>Desulfovibrionia</taxon>
        <taxon>Desulfovibrionales</taxon>
        <taxon>Desulfohalobiaceae</taxon>
        <taxon>Desulfohalobium</taxon>
    </lineage>
</organism>
<accession>C8X3K3</accession>
<name>C8X3K3_DESRD</name>
<dbReference type="STRING" id="485915.Dret_1716"/>
<dbReference type="eggNOG" id="COG1475">
    <property type="taxonomic scope" value="Bacteria"/>
</dbReference>
<dbReference type="PANTHER" id="PTHR33375">
    <property type="entry name" value="CHROMOSOME-PARTITIONING PROTEIN PARB-RELATED"/>
    <property type="match status" value="1"/>
</dbReference>
<dbReference type="NCBIfam" id="TIGR00180">
    <property type="entry name" value="parB_part"/>
    <property type="match status" value="1"/>
</dbReference>
<dbReference type="SUPFAM" id="SSF109709">
    <property type="entry name" value="KorB DNA-binding domain-like"/>
    <property type="match status" value="1"/>
</dbReference>
<dbReference type="GO" id="GO:0005694">
    <property type="term" value="C:chromosome"/>
    <property type="evidence" value="ECO:0007669"/>
    <property type="project" value="TreeGrafter"/>
</dbReference>
<dbReference type="Gene3D" id="3.90.1530.30">
    <property type="match status" value="1"/>
</dbReference>
<evidence type="ECO:0000259" key="3">
    <source>
        <dbReference type="SMART" id="SM00470"/>
    </source>
</evidence>
<protein>
    <submittedName>
        <fullName evidence="4">ParB-like partition protein</fullName>
    </submittedName>
</protein>
<dbReference type="Pfam" id="PF02195">
    <property type="entry name" value="ParB_N"/>
    <property type="match status" value="1"/>
</dbReference>
<dbReference type="InterPro" id="IPR003115">
    <property type="entry name" value="ParB_N"/>
</dbReference>
<evidence type="ECO:0000313" key="5">
    <source>
        <dbReference type="Proteomes" id="UP000001052"/>
    </source>
</evidence>
<dbReference type="RefSeq" id="WP_015752143.1">
    <property type="nucleotide sequence ID" value="NC_013223.1"/>
</dbReference>
<evidence type="ECO:0000256" key="2">
    <source>
        <dbReference type="ARBA" id="ARBA00022829"/>
    </source>
</evidence>
<gene>
    <name evidence="4" type="ordered locus">Dret_1716</name>
</gene>
<keyword evidence="5" id="KW-1185">Reference proteome</keyword>
<dbReference type="Gene3D" id="1.10.10.2830">
    <property type="match status" value="1"/>
</dbReference>
<dbReference type="OrthoDB" id="4204233at2"/>
<dbReference type="SUPFAM" id="SSF110849">
    <property type="entry name" value="ParB/Sulfiredoxin"/>
    <property type="match status" value="1"/>
</dbReference>
<dbReference type="GO" id="GO:0003677">
    <property type="term" value="F:DNA binding"/>
    <property type="evidence" value="ECO:0007669"/>
    <property type="project" value="InterPro"/>
</dbReference>
<dbReference type="PANTHER" id="PTHR33375:SF1">
    <property type="entry name" value="CHROMOSOME-PARTITIONING PROTEIN PARB-RELATED"/>
    <property type="match status" value="1"/>
</dbReference>
<reference evidence="5" key="1">
    <citation type="submission" date="2009-09" db="EMBL/GenBank/DDBJ databases">
        <title>The complete chromosome of Desulfohalobium retbaense DSM 5692.</title>
        <authorList>
            <consortium name="US DOE Joint Genome Institute (JGI-PGF)"/>
            <person name="Lucas S."/>
            <person name="Copeland A."/>
            <person name="Lapidus A."/>
            <person name="Glavina del Rio T."/>
            <person name="Dalin E."/>
            <person name="Tice H."/>
            <person name="Bruce D."/>
            <person name="Goodwin L."/>
            <person name="Pitluck S."/>
            <person name="Kyrpides N."/>
            <person name="Mavromatis K."/>
            <person name="Ivanova N."/>
            <person name="Mikhailova N."/>
            <person name="Munk A.C."/>
            <person name="Brettin T."/>
            <person name="Detter J.C."/>
            <person name="Han C."/>
            <person name="Tapia R."/>
            <person name="Larimer F."/>
            <person name="Land M."/>
            <person name="Hauser L."/>
            <person name="Markowitz V."/>
            <person name="Cheng J.-F."/>
            <person name="Hugenholtz P."/>
            <person name="Woyke T."/>
            <person name="Wu D."/>
            <person name="Spring S."/>
            <person name="Klenk H.-P."/>
            <person name="Eisen J.A."/>
        </authorList>
    </citation>
    <scope>NUCLEOTIDE SEQUENCE [LARGE SCALE GENOMIC DNA]</scope>
    <source>
        <strain evidence="5">DSM 5692</strain>
    </source>
</reference>
<dbReference type="GO" id="GO:0007059">
    <property type="term" value="P:chromosome segregation"/>
    <property type="evidence" value="ECO:0007669"/>
    <property type="project" value="UniProtKB-KW"/>
</dbReference>
<feature type="domain" description="ParB-like N-terminal" evidence="3">
    <location>
        <begin position="12"/>
        <end position="100"/>
    </location>
</feature>
<dbReference type="InterPro" id="IPR004437">
    <property type="entry name" value="ParB/RepB/Spo0J"/>
</dbReference>
<dbReference type="Proteomes" id="UP000001052">
    <property type="component" value="Chromosome"/>
</dbReference>